<reference evidence="1 2" key="1">
    <citation type="submission" date="2017-06" db="EMBL/GenBank/DDBJ databases">
        <authorList>
            <person name="Kim H.J."/>
            <person name="Triplett B.A."/>
        </authorList>
    </citation>
    <scope>NUCLEOTIDE SEQUENCE [LARGE SCALE GENOMIC DNA]</scope>
    <source>
        <strain evidence="1 2">DSM 14713</strain>
    </source>
</reference>
<gene>
    <name evidence="1" type="ORF">MEBOL_003227</name>
</gene>
<organism evidence="1 2">
    <name type="scientific">Melittangium boletus DSM 14713</name>
    <dbReference type="NCBI Taxonomy" id="1294270"/>
    <lineage>
        <taxon>Bacteria</taxon>
        <taxon>Pseudomonadati</taxon>
        <taxon>Myxococcota</taxon>
        <taxon>Myxococcia</taxon>
        <taxon>Myxococcales</taxon>
        <taxon>Cystobacterineae</taxon>
        <taxon>Archangiaceae</taxon>
        <taxon>Melittangium</taxon>
    </lineage>
</organism>
<protein>
    <submittedName>
        <fullName evidence="1">Uncharacterized protein</fullName>
    </submittedName>
</protein>
<dbReference type="AlphaFoldDB" id="A0A250IF38"/>
<evidence type="ECO:0000313" key="2">
    <source>
        <dbReference type="Proteomes" id="UP000217289"/>
    </source>
</evidence>
<dbReference type="KEGG" id="mbd:MEBOL_003227"/>
<proteinExistence type="predicted"/>
<dbReference type="Proteomes" id="UP000217289">
    <property type="component" value="Chromosome"/>
</dbReference>
<keyword evidence="2" id="KW-1185">Reference proteome</keyword>
<accession>A0A250IF38</accession>
<evidence type="ECO:0000313" key="1">
    <source>
        <dbReference type="EMBL" id="ATB29772.1"/>
    </source>
</evidence>
<sequence>MEISLKRAPGCFIFERMFREAGDWQGKLLCGAIPQIAKSPAGM</sequence>
<dbReference type="EMBL" id="CP022163">
    <property type="protein sequence ID" value="ATB29772.1"/>
    <property type="molecule type" value="Genomic_DNA"/>
</dbReference>
<name>A0A250IF38_9BACT</name>